<reference evidence="2 3" key="1">
    <citation type="submission" date="2021-01" db="EMBL/GenBank/DDBJ databases">
        <title>Biogeographic distribution of Paracoccus.</title>
        <authorList>
            <person name="Hollensteiner J."/>
            <person name="Leineberger J."/>
            <person name="Brinkhoff T."/>
            <person name="Daniel R."/>
        </authorList>
    </citation>
    <scope>NUCLEOTIDE SEQUENCE [LARGE SCALE GENOMIC DNA]</scope>
    <source>
        <strain evidence="2 3">KCTC 22803</strain>
    </source>
</reference>
<sequence>MLTVGQPIGSASSGSARWVPWSNSSGEISFNDPVLSEITLIDDDTQFESGRYTPDETMQTLAQDVAFNPSGPVIPAGTQLSNYLSSIIRETTPNPDGSFNEFLVLFPRSFTSGGLGSELGDRYSVLIFPKTLPNGEQPVFDPTKGYRYVGLQSIGSTNDAVDYPAQDSAPCFAAGTLIATTQGARRIEDLAPGDLILTSDHGPCPIRWIGATLVDAARLDLQPNLRPILIRAGAIGDGLPARDLVVSPQHRILIRSRIARRLLELDEALVAAKHLVGLPGIEVLNPPQGVTYYHMLFDRHELVLSNGAWTESLYTGPQAMNSVGAKARREILTLFPELAQAGFRPAGARRFLTGREARQLVQRFSRNTHRRLIEPL</sequence>
<accession>A0ABY7SPI3</accession>
<dbReference type="Pfam" id="PF13403">
    <property type="entry name" value="Hint_2"/>
    <property type="match status" value="1"/>
</dbReference>
<evidence type="ECO:0000259" key="1">
    <source>
        <dbReference type="Pfam" id="PF13403"/>
    </source>
</evidence>
<proteinExistence type="predicted"/>
<dbReference type="EMBL" id="CP067136">
    <property type="protein sequence ID" value="WCR08912.1"/>
    <property type="molecule type" value="Genomic_DNA"/>
</dbReference>
<name>A0ABY7SPI3_9RHOB</name>
<protein>
    <submittedName>
        <fullName evidence="2">Hint domain-containing protein</fullName>
    </submittedName>
</protein>
<evidence type="ECO:0000313" key="2">
    <source>
        <dbReference type="EMBL" id="WCR08912.1"/>
    </source>
</evidence>
<dbReference type="Proteomes" id="UP001219349">
    <property type="component" value="Chromosome"/>
</dbReference>
<dbReference type="Gene3D" id="2.170.16.10">
    <property type="entry name" value="Hedgehog/Intein (Hint) domain"/>
    <property type="match status" value="1"/>
</dbReference>
<dbReference type="InterPro" id="IPR028992">
    <property type="entry name" value="Hedgehog/Intein_dom"/>
</dbReference>
<dbReference type="SUPFAM" id="SSF51294">
    <property type="entry name" value="Hedgehog/intein (Hint) domain"/>
    <property type="match status" value="1"/>
</dbReference>
<dbReference type="InterPro" id="IPR036844">
    <property type="entry name" value="Hint_dom_sf"/>
</dbReference>
<organism evidence="2 3">
    <name type="scientific">Paracoccus fistulariae</name>
    <dbReference type="NCBI Taxonomy" id="658446"/>
    <lineage>
        <taxon>Bacteria</taxon>
        <taxon>Pseudomonadati</taxon>
        <taxon>Pseudomonadota</taxon>
        <taxon>Alphaproteobacteria</taxon>
        <taxon>Rhodobacterales</taxon>
        <taxon>Paracoccaceae</taxon>
        <taxon>Paracoccus</taxon>
    </lineage>
</organism>
<keyword evidence="3" id="KW-1185">Reference proteome</keyword>
<gene>
    <name evidence="2" type="ORF">JHX87_01500</name>
</gene>
<feature type="domain" description="Hedgehog/Intein (Hint)" evidence="1">
    <location>
        <begin position="170"/>
        <end position="316"/>
    </location>
</feature>
<evidence type="ECO:0000313" key="3">
    <source>
        <dbReference type="Proteomes" id="UP001219349"/>
    </source>
</evidence>